<protein>
    <recommendedName>
        <fullName evidence="9">Ribokinase</fullName>
        <shortName evidence="9">RK</shortName>
        <ecNumber evidence="9">2.7.1.15</ecNumber>
    </recommendedName>
</protein>
<dbReference type="GO" id="GO:0005524">
    <property type="term" value="F:ATP binding"/>
    <property type="evidence" value="ECO:0007669"/>
    <property type="project" value="UniProtKB-UniRule"/>
</dbReference>
<dbReference type="GO" id="GO:0004747">
    <property type="term" value="F:ribokinase activity"/>
    <property type="evidence" value="ECO:0007669"/>
    <property type="project" value="UniProtKB-UniRule"/>
</dbReference>
<comment type="similarity">
    <text evidence="9">Belongs to the carbohydrate kinase PfkB family. Ribokinase subfamily.</text>
</comment>
<dbReference type="InterPro" id="IPR011877">
    <property type="entry name" value="Ribokinase"/>
</dbReference>
<feature type="binding site" evidence="9">
    <location>
        <position position="243"/>
    </location>
    <ligand>
        <name>K(+)</name>
        <dbReference type="ChEBI" id="CHEBI:29103"/>
    </ligand>
</feature>
<comment type="function">
    <text evidence="9">Catalyzes the phosphorylation of ribose at O-5 in a reaction requiring ATP and magnesium. The resulting D-ribose-5-phosphate can then be used either for sythesis of nucleotides, histidine, and tryptophan, or as a component of the pentose phosphate pathway.</text>
</comment>
<comment type="pathway">
    <text evidence="9">Carbohydrate metabolism; D-ribose degradation; D-ribose 5-phosphate from beta-D-ribopyranose: step 2/2.</text>
</comment>
<evidence type="ECO:0000256" key="3">
    <source>
        <dbReference type="ARBA" id="ARBA00022741"/>
    </source>
</evidence>
<dbReference type="InterPro" id="IPR011611">
    <property type="entry name" value="PfkB_dom"/>
</dbReference>
<feature type="domain" description="Carbohydrate kinase PfkB" evidence="10">
    <location>
        <begin position="3"/>
        <end position="286"/>
    </location>
</feature>
<dbReference type="GO" id="GO:0019303">
    <property type="term" value="P:D-ribose catabolic process"/>
    <property type="evidence" value="ECO:0007669"/>
    <property type="project" value="UniProtKB-UniRule"/>
</dbReference>
<feature type="binding site" evidence="9">
    <location>
        <position position="241"/>
    </location>
    <ligand>
        <name>K(+)</name>
        <dbReference type="ChEBI" id="CHEBI:29103"/>
    </ligand>
</feature>
<comment type="caution">
    <text evidence="9">Lacks conserved residue(s) required for the propagation of feature annotation.</text>
</comment>
<feature type="active site" description="Proton acceptor" evidence="9">
    <location>
        <position position="247"/>
    </location>
</feature>
<evidence type="ECO:0000256" key="5">
    <source>
        <dbReference type="ARBA" id="ARBA00022840"/>
    </source>
</evidence>
<keyword evidence="8 9" id="KW-0119">Carbohydrate metabolism</keyword>
<keyword evidence="9" id="KW-0963">Cytoplasm</keyword>
<keyword evidence="7 9" id="KW-0630">Potassium</keyword>
<comment type="cofactor">
    <cofactor evidence="9">
        <name>Mg(2+)</name>
        <dbReference type="ChEBI" id="CHEBI:18420"/>
    </cofactor>
    <text evidence="9">Requires a divalent cation, most likely magnesium in vivo, as an electrophilic catalyst to aid phosphoryl group transfer. It is the chelate of the metal and the nucleotide that is the actual substrate.</text>
</comment>
<sequence>MSSKICVIGSSNIDQIAYTQNIPSDGETLFGDSFQMGFGGKGANQAVMAGLLGADVYMITCLGDDVYKEMTVTNYEANNVNTDHIQMVKGASGVAPIWVDSTGQNRIIVIPGANNEIDAQKAISSMEEIGNISVLVGQCEIPMEVNHEVFQFAKSNSITTIFNPAPARSLDREFLEHISWLIPNENEFELISGMQPNEENFIKFNKEIPCNLIVTLGEKGAVFVDENETLYFDAPTVDAVDTTGAGDSFIGTFAYELSESNSPEVCIKKAVERASQSVTKKGTQSSYS</sequence>
<dbReference type="EMBL" id="KC811116">
    <property type="protein sequence ID" value="AGQ18934.1"/>
    <property type="molecule type" value="Genomic_DNA"/>
</dbReference>
<comment type="catalytic activity">
    <reaction evidence="9">
        <text>D-ribose + ATP = D-ribose 5-phosphate + ADP + H(+)</text>
        <dbReference type="Rhea" id="RHEA:13697"/>
        <dbReference type="ChEBI" id="CHEBI:15378"/>
        <dbReference type="ChEBI" id="CHEBI:30616"/>
        <dbReference type="ChEBI" id="CHEBI:47013"/>
        <dbReference type="ChEBI" id="CHEBI:78346"/>
        <dbReference type="ChEBI" id="CHEBI:456216"/>
        <dbReference type="EC" id="2.7.1.15"/>
    </reaction>
</comment>
<dbReference type="UniPathway" id="UPA00916">
    <property type="reaction ID" value="UER00889"/>
</dbReference>
<feature type="binding site" evidence="9">
    <location>
        <position position="282"/>
    </location>
    <ligand>
        <name>K(+)</name>
        <dbReference type="ChEBI" id="CHEBI:29103"/>
    </ligand>
</feature>
<comment type="activity regulation">
    <text evidence="9">Activated by a monovalent cation that binds near, but not in, the active site. The most likely occupant of the site in vivo is potassium. Ion binding induces a conformational change that may alter substrate affinity.</text>
</comment>
<dbReference type="Pfam" id="PF00294">
    <property type="entry name" value="PfkB"/>
    <property type="match status" value="1"/>
</dbReference>
<dbReference type="HAMAP" id="MF_01987">
    <property type="entry name" value="Ribokinase"/>
    <property type="match status" value="1"/>
</dbReference>
<dbReference type="InterPro" id="IPR029056">
    <property type="entry name" value="Ribokinase-like"/>
</dbReference>
<dbReference type="PRINTS" id="PR00990">
    <property type="entry name" value="RIBOKINASE"/>
</dbReference>
<feature type="binding site" evidence="9">
    <location>
        <begin position="40"/>
        <end position="44"/>
    </location>
    <ligand>
        <name>substrate</name>
    </ligand>
</feature>
<gene>
    <name evidence="9" type="primary">rbsK</name>
</gene>
<evidence type="ECO:0000256" key="1">
    <source>
        <dbReference type="ARBA" id="ARBA00022679"/>
    </source>
</evidence>
<dbReference type="EC" id="2.7.1.15" evidence="9"/>
<accession>S5DJN3</accession>
<evidence type="ECO:0000256" key="7">
    <source>
        <dbReference type="ARBA" id="ARBA00022958"/>
    </source>
</evidence>
<dbReference type="InterPro" id="IPR002139">
    <property type="entry name" value="Ribo/fructo_kinase"/>
</dbReference>
<dbReference type="PANTHER" id="PTHR10584:SF166">
    <property type="entry name" value="RIBOKINASE"/>
    <property type="match status" value="1"/>
</dbReference>
<comment type="subunit">
    <text evidence="9">Homodimer.</text>
</comment>
<evidence type="ECO:0000259" key="10">
    <source>
        <dbReference type="Pfam" id="PF00294"/>
    </source>
</evidence>
<keyword evidence="4 9" id="KW-0418">Kinase</keyword>
<organism evidence="11">
    <name type="scientific">Candidatus Actinomarina minuta</name>
    <dbReference type="NCBI Taxonomy" id="1389454"/>
    <lineage>
        <taxon>Bacteria</taxon>
        <taxon>Bacillati</taxon>
        <taxon>Actinomycetota</taxon>
        <taxon>Actinomycetes</taxon>
        <taxon>Candidatus Actinomarinidae</taxon>
        <taxon>Candidatus Actinomarinales</taxon>
        <taxon>Candidatus Actinomarineae</taxon>
        <taxon>Candidatus Actinomarinaceae</taxon>
        <taxon>Candidatus Actinomarina</taxon>
    </lineage>
</organism>
<keyword evidence="5 9" id="KW-0067">ATP-binding</keyword>
<evidence type="ECO:0000256" key="2">
    <source>
        <dbReference type="ARBA" id="ARBA00022723"/>
    </source>
</evidence>
<keyword evidence="2 9" id="KW-0479">Metal-binding</keyword>
<proteinExistence type="inferred from homology"/>
<reference evidence="11" key="1">
    <citation type="journal article" date="2013" name="Sci. Rep.">
        <title>Metagenomics uncovers a new group of low GC and ultra-small marine Actinobacteria.</title>
        <authorList>
            <person name="Ghai R."/>
            <person name="Mizuno C.M."/>
            <person name="Picazo A."/>
            <person name="Camacho A."/>
            <person name="Rodriguez-Valera F."/>
        </authorList>
    </citation>
    <scope>NUCLEOTIDE SEQUENCE</scope>
</reference>
<feature type="binding site" evidence="9">
    <location>
        <begin position="215"/>
        <end position="220"/>
    </location>
    <ligand>
        <name>ATP</name>
        <dbReference type="ChEBI" id="CHEBI:30616"/>
    </ligand>
</feature>
<evidence type="ECO:0000256" key="9">
    <source>
        <dbReference type="HAMAP-Rule" id="MF_01987"/>
    </source>
</evidence>
<dbReference type="PANTHER" id="PTHR10584">
    <property type="entry name" value="SUGAR KINASE"/>
    <property type="match status" value="1"/>
</dbReference>
<keyword evidence="6 9" id="KW-0460">Magnesium</keyword>
<feature type="binding site" evidence="9">
    <location>
        <position position="247"/>
    </location>
    <ligand>
        <name>substrate</name>
    </ligand>
</feature>
<dbReference type="GO" id="GO:0046872">
    <property type="term" value="F:metal ion binding"/>
    <property type="evidence" value="ECO:0007669"/>
    <property type="project" value="UniProtKB-KW"/>
</dbReference>
<comment type="subcellular location">
    <subcellularLocation>
        <location evidence="9">Cytoplasm</location>
    </subcellularLocation>
</comment>
<feature type="binding site" evidence="9">
    <location>
        <position position="280"/>
    </location>
    <ligand>
        <name>K(+)</name>
        <dbReference type="ChEBI" id="CHEBI:29103"/>
    </ligand>
</feature>
<keyword evidence="1 9" id="KW-0808">Transferase</keyword>
<keyword evidence="3 9" id="KW-0547">Nucleotide-binding</keyword>
<feature type="binding site" evidence="9">
    <location>
        <position position="277"/>
    </location>
    <ligand>
        <name>K(+)</name>
        <dbReference type="ChEBI" id="CHEBI:29103"/>
    </ligand>
</feature>
<evidence type="ECO:0000256" key="6">
    <source>
        <dbReference type="ARBA" id="ARBA00022842"/>
    </source>
</evidence>
<evidence type="ECO:0000256" key="4">
    <source>
        <dbReference type="ARBA" id="ARBA00022777"/>
    </source>
</evidence>
<dbReference type="AlphaFoldDB" id="S5DJN3"/>
<name>S5DJN3_9ACTN</name>
<evidence type="ECO:0000256" key="8">
    <source>
        <dbReference type="ARBA" id="ARBA00023277"/>
    </source>
</evidence>
<evidence type="ECO:0000313" key="11">
    <source>
        <dbReference type="EMBL" id="AGQ18934.1"/>
    </source>
</evidence>
<feature type="binding site" evidence="9">
    <location>
        <position position="184"/>
    </location>
    <ligand>
        <name>ATP</name>
        <dbReference type="ChEBI" id="CHEBI:30616"/>
    </ligand>
</feature>
<feature type="binding site" evidence="9">
    <location>
        <begin position="12"/>
        <end position="14"/>
    </location>
    <ligand>
        <name>substrate</name>
    </ligand>
</feature>
<dbReference type="Gene3D" id="3.40.1190.20">
    <property type="match status" value="1"/>
</dbReference>
<dbReference type="CDD" id="cd01174">
    <property type="entry name" value="ribokinase"/>
    <property type="match status" value="1"/>
</dbReference>
<feature type="binding site" evidence="9">
    <location>
        <position position="286"/>
    </location>
    <ligand>
        <name>K(+)</name>
        <dbReference type="ChEBI" id="CHEBI:29103"/>
    </ligand>
</feature>
<feature type="binding site" evidence="9">
    <location>
        <begin position="246"/>
        <end position="247"/>
    </location>
    <ligand>
        <name>ATP</name>
        <dbReference type="ChEBI" id="CHEBI:30616"/>
    </ligand>
</feature>
<dbReference type="SUPFAM" id="SSF53613">
    <property type="entry name" value="Ribokinase-like"/>
    <property type="match status" value="1"/>
</dbReference>
<dbReference type="GO" id="GO:0005829">
    <property type="term" value="C:cytosol"/>
    <property type="evidence" value="ECO:0007669"/>
    <property type="project" value="TreeGrafter"/>
</dbReference>
<feature type="binding site" evidence="9">
    <location>
        <position position="140"/>
    </location>
    <ligand>
        <name>substrate</name>
    </ligand>
</feature>